<keyword evidence="3" id="KW-0285">Flavoprotein</keyword>
<evidence type="ECO:0000259" key="8">
    <source>
        <dbReference type="Pfam" id="PF02852"/>
    </source>
</evidence>
<comment type="similarity">
    <text evidence="2">Belongs to the class-III pyridine nucleotide-disulfide oxidoreductase family.</text>
</comment>
<dbReference type="InterPro" id="IPR036188">
    <property type="entry name" value="FAD/NAD-bd_sf"/>
</dbReference>
<dbReference type="GO" id="GO:0016491">
    <property type="term" value="F:oxidoreductase activity"/>
    <property type="evidence" value="ECO:0007669"/>
    <property type="project" value="UniProtKB-KW"/>
</dbReference>
<dbReference type="InterPro" id="IPR023753">
    <property type="entry name" value="FAD/NAD-binding_dom"/>
</dbReference>
<dbReference type="EMBL" id="RKST01000047">
    <property type="protein sequence ID" value="RUM95368.1"/>
    <property type="molecule type" value="Genomic_DNA"/>
</dbReference>
<evidence type="ECO:0000313" key="11">
    <source>
        <dbReference type="Proteomes" id="UP000281647"/>
    </source>
</evidence>
<reference evidence="10 11" key="1">
    <citation type="submission" date="2018-11" db="EMBL/GenBank/DDBJ databases">
        <title>Pseudaminobacter arsenicus sp. nov., an arsenic-resistant bacterium isolated from arsenic-rich aquifers.</title>
        <authorList>
            <person name="Mu Y."/>
        </authorList>
    </citation>
    <scope>NUCLEOTIDE SEQUENCE [LARGE SCALE GENOMIC DNA]</scope>
    <source>
        <strain evidence="10 11">CB3</strain>
    </source>
</reference>
<name>A0A432UZU1_9HYPH</name>
<organism evidence="10 11">
    <name type="scientific">Borborobacter arsenicus</name>
    <dbReference type="NCBI Taxonomy" id="1851146"/>
    <lineage>
        <taxon>Bacteria</taxon>
        <taxon>Pseudomonadati</taxon>
        <taxon>Pseudomonadota</taxon>
        <taxon>Alphaproteobacteria</taxon>
        <taxon>Hyphomicrobiales</taxon>
        <taxon>Phyllobacteriaceae</taxon>
        <taxon>Borborobacter</taxon>
    </lineage>
</organism>
<dbReference type="InterPro" id="IPR016156">
    <property type="entry name" value="FAD/NAD-linked_Rdtase_dimer_sf"/>
</dbReference>
<feature type="compositionally biased region" description="Polar residues" evidence="7">
    <location>
        <begin position="463"/>
        <end position="476"/>
    </location>
</feature>
<dbReference type="Proteomes" id="UP000281647">
    <property type="component" value="Unassembled WGS sequence"/>
</dbReference>
<dbReference type="PRINTS" id="PR00368">
    <property type="entry name" value="FADPNR"/>
</dbReference>
<evidence type="ECO:0000256" key="7">
    <source>
        <dbReference type="SAM" id="MobiDB-lite"/>
    </source>
</evidence>
<dbReference type="PRINTS" id="PR00411">
    <property type="entry name" value="PNDRDTASEI"/>
</dbReference>
<evidence type="ECO:0000259" key="9">
    <source>
        <dbReference type="Pfam" id="PF07992"/>
    </source>
</evidence>
<sequence>MQLLIIGGSDAGISAALRAHELEPGAEVTLVLADDYPNFSICGLPYYLSGETPDWRQLAHRTEFPGIRILRGHTARSIDARGKAVLVEHAGTEQTIRYDRLIVATGAAPMRPELPGSELDGVFLLHTMNDSFAVHKHLTEREPRTAVLIGAGYIGLEMADALTQRGLEVTLLSRTETVLPTVDPALGVLVEDELRRHGVRVLTGLSATRIEQQSGDSTSPRLLVTDSAGTQHPADMVILAVGVRPASDLARRAGAELGVRGAIAVTHRMQTSLPDVLAAGDCVETYHRLLDQPVYISLGTIAHKQGRIAGENALGGDREFAGALGTQSLKVFDLAIARTGLMDHEARNGGFDPLTVPMEANDHKAYYPGAVTLHIRMTGDRQTGRLLGAQILGHRKAEISKRIDIVAAALFQNASVEQLNDMDLSYTPPFSSPWDPVQVAAQAWSASQTASGNRGPYQGTGEPLSSTKRASSRPGS</sequence>
<dbReference type="Pfam" id="PF02852">
    <property type="entry name" value="Pyr_redox_dim"/>
    <property type="match status" value="1"/>
</dbReference>
<dbReference type="PANTHER" id="PTHR43429:SF1">
    <property type="entry name" value="NAD(P)H SULFUR OXIDOREDUCTASE (COA-DEPENDENT)"/>
    <property type="match status" value="1"/>
</dbReference>
<evidence type="ECO:0000256" key="3">
    <source>
        <dbReference type="ARBA" id="ARBA00022630"/>
    </source>
</evidence>
<dbReference type="PANTHER" id="PTHR43429">
    <property type="entry name" value="PYRIDINE NUCLEOTIDE-DISULFIDE OXIDOREDUCTASE DOMAIN-CONTAINING"/>
    <property type="match status" value="1"/>
</dbReference>
<dbReference type="InterPro" id="IPR050260">
    <property type="entry name" value="FAD-bd_OxRdtase"/>
</dbReference>
<evidence type="ECO:0000256" key="4">
    <source>
        <dbReference type="ARBA" id="ARBA00022827"/>
    </source>
</evidence>
<accession>A0A432UZU1</accession>
<keyword evidence="6" id="KW-0676">Redox-active center</keyword>
<dbReference type="AlphaFoldDB" id="A0A432UZU1"/>
<keyword evidence="5" id="KW-0560">Oxidoreductase</keyword>
<keyword evidence="11" id="KW-1185">Reference proteome</keyword>
<dbReference type="OrthoDB" id="9768666at2"/>
<dbReference type="InterPro" id="IPR004099">
    <property type="entry name" value="Pyr_nucl-diS_OxRdtase_dimer"/>
</dbReference>
<dbReference type="SUPFAM" id="SSF55424">
    <property type="entry name" value="FAD/NAD-linked reductases, dimerisation (C-terminal) domain"/>
    <property type="match status" value="1"/>
</dbReference>
<evidence type="ECO:0000256" key="1">
    <source>
        <dbReference type="ARBA" id="ARBA00001974"/>
    </source>
</evidence>
<feature type="region of interest" description="Disordered" evidence="7">
    <location>
        <begin position="443"/>
        <end position="476"/>
    </location>
</feature>
<dbReference type="Pfam" id="PF07992">
    <property type="entry name" value="Pyr_redox_2"/>
    <property type="match status" value="1"/>
</dbReference>
<feature type="domain" description="Pyridine nucleotide-disulphide oxidoreductase dimerisation" evidence="8">
    <location>
        <begin position="328"/>
        <end position="431"/>
    </location>
</feature>
<evidence type="ECO:0000256" key="5">
    <source>
        <dbReference type="ARBA" id="ARBA00023002"/>
    </source>
</evidence>
<comment type="cofactor">
    <cofactor evidence="1">
        <name>FAD</name>
        <dbReference type="ChEBI" id="CHEBI:57692"/>
    </cofactor>
</comment>
<evidence type="ECO:0000313" key="10">
    <source>
        <dbReference type="EMBL" id="RUM95368.1"/>
    </source>
</evidence>
<dbReference type="RefSeq" id="WP_128625537.1">
    <property type="nucleotide sequence ID" value="NZ_ML133517.1"/>
</dbReference>
<dbReference type="Gene3D" id="3.50.50.60">
    <property type="entry name" value="FAD/NAD(P)-binding domain"/>
    <property type="match status" value="2"/>
</dbReference>
<proteinExistence type="inferred from homology"/>
<evidence type="ECO:0000256" key="2">
    <source>
        <dbReference type="ARBA" id="ARBA00009130"/>
    </source>
</evidence>
<gene>
    <name evidence="10" type="ORF">EET67_23715</name>
</gene>
<dbReference type="SUPFAM" id="SSF51905">
    <property type="entry name" value="FAD/NAD(P)-binding domain"/>
    <property type="match status" value="1"/>
</dbReference>
<protein>
    <submittedName>
        <fullName evidence="10">CoA-disulfide reductase</fullName>
    </submittedName>
</protein>
<evidence type="ECO:0000256" key="6">
    <source>
        <dbReference type="ARBA" id="ARBA00023284"/>
    </source>
</evidence>
<comment type="caution">
    <text evidence="10">The sequence shown here is derived from an EMBL/GenBank/DDBJ whole genome shotgun (WGS) entry which is preliminary data.</text>
</comment>
<feature type="domain" description="FAD/NAD(P)-binding" evidence="9">
    <location>
        <begin position="2"/>
        <end position="306"/>
    </location>
</feature>
<keyword evidence="4" id="KW-0274">FAD</keyword>